<evidence type="ECO:0000313" key="3">
    <source>
        <dbReference type="Proteomes" id="UP000236333"/>
    </source>
</evidence>
<dbReference type="Gene3D" id="1.20.1280.50">
    <property type="match status" value="1"/>
</dbReference>
<dbReference type="GO" id="GO:0005737">
    <property type="term" value="C:cytoplasm"/>
    <property type="evidence" value="ECO:0007669"/>
    <property type="project" value="TreeGrafter"/>
</dbReference>
<dbReference type="PROSITE" id="PS50181">
    <property type="entry name" value="FBOX"/>
    <property type="match status" value="1"/>
</dbReference>
<dbReference type="AlphaFoldDB" id="A0A2J7ZS75"/>
<dbReference type="Pfam" id="PF12937">
    <property type="entry name" value="F-box-like"/>
    <property type="match status" value="1"/>
</dbReference>
<dbReference type="EMBL" id="PGGS01000544">
    <property type="protein sequence ID" value="PNH03122.1"/>
    <property type="molecule type" value="Genomic_DNA"/>
</dbReference>
<dbReference type="OrthoDB" id="523070at2759"/>
<dbReference type="SUPFAM" id="SSF81383">
    <property type="entry name" value="F-box domain"/>
    <property type="match status" value="1"/>
</dbReference>
<dbReference type="InterPro" id="IPR036047">
    <property type="entry name" value="F-box-like_dom_sf"/>
</dbReference>
<gene>
    <name evidence="2" type="ORF">TSOC_010829</name>
</gene>
<accession>A0A2J7ZS75</accession>
<dbReference type="Proteomes" id="UP000236333">
    <property type="component" value="Unassembled WGS sequence"/>
</dbReference>
<protein>
    <recommendedName>
        <fullName evidence="1">F-box domain-containing protein</fullName>
    </recommendedName>
</protein>
<reference evidence="2 3" key="1">
    <citation type="journal article" date="2017" name="Mol. Biol. Evol.">
        <title>The 4-celled Tetrabaena socialis nuclear genome reveals the essential components for genetic control of cell number at the origin of multicellularity in the volvocine lineage.</title>
        <authorList>
            <person name="Featherston J."/>
            <person name="Arakaki Y."/>
            <person name="Hanschen E.R."/>
            <person name="Ferris P.J."/>
            <person name="Michod R.E."/>
            <person name="Olson B.J.S.C."/>
            <person name="Nozaki H."/>
            <person name="Durand P.M."/>
        </authorList>
    </citation>
    <scope>NUCLEOTIDE SEQUENCE [LARGE SCALE GENOMIC DNA]</scope>
    <source>
        <strain evidence="2 3">NIES-571</strain>
    </source>
</reference>
<name>A0A2J7ZS75_9CHLO</name>
<comment type="caution">
    <text evidence="2">The sequence shown here is derived from an EMBL/GenBank/DDBJ whole genome shotgun (WGS) entry which is preliminary data.</text>
</comment>
<feature type="domain" description="F-box" evidence="1">
    <location>
        <begin position="21"/>
        <end position="68"/>
    </location>
</feature>
<organism evidence="2 3">
    <name type="scientific">Tetrabaena socialis</name>
    <dbReference type="NCBI Taxonomy" id="47790"/>
    <lineage>
        <taxon>Eukaryota</taxon>
        <taxon>Viridiplantae</taxon>
        <taxon>Chlorophyta</taxon>
        <taxon>core chlorophytes</taxon>
        <taxon>Chlorophyceae</taxon>
        <taxon>CS clade</taxon>
        <taxon>Chlamydomonadales</taxon>
        <taxon>Tetrabaenaceae</taxon>
        <taxon>Tetrabaena</taxon>
    </lineage>
</organism>
<keyword evidence="3" id="KW-1185">Reference proteome</keyword>
<dbReference type="GO" id="GO:0019005">
    <property type="term" value="C:SCF ubiquitin ligase complex"/>
    <property type="evidence" value="ECO:0007669"/>
    <property type="project" value="TreeGrafter"/>
</dbReference>
<dbReference type="PANTHER" id="PTHR12874">
    <property type="entry name" value="F-BOX ONLY PROTEIN 48-RELATED"/>
    <property type="match status" value="1"/>
</dbReference>
<evidence type="ECO:0000313" key="2">
    <source>
        <dbReference type="EMBL" id="PNH03122.1"/>
    </source>
</evidence>
<dbReference type="GO" id="GO:0031146">
    <property type="term" value="P:SCF-dependent proteasomal ubiquitin-dependent protein catabolic process"/>
    <property type="evidence" value="ECO:0007669"/>
    <property type="project" value="TreeGrafter"/>
</dbReference>
<dbReference type="InterPro" id="IPR001810">
    <property type="entry name" value="F-box_dom"/>
</dbReference>
<proteinExistence type="predicted"/>
<evidence type="ECO:0000259" key="1">
    <source>
        <dbReference type="PROSITE" id="PS50181"/>
    </source>
</evidence>
<sequence>MGGPIIVHPLYRHTLVHAPEVRTLEEVPQDVLLLIAARVVTAQELCVLQRVSKRCRQAACSDALWKRLCMSRFAVPGSCSPPSWQQLYKFNHTFLYQVLLSQSAERFSSYPRFGGGSRFIGMGIAIA</sequence>
<dbReference type="PANTHER" id="PTHR12874:SF9">
    <property type="entry name" value="F-BOX ONLY PROTEIN 48"/>
    <property type="match status" value="1"/>
</dbReference>